<dbReference type="InterPro" id="IPR046360">
    <property type="entry name" value="T-box_DNA-bd"/>
</dbReference>
<keyword evidence="8" id="KW-1185">Reference proteome</keyword>
<evidence type="ECO:0000313" key="8">
    <source>
        <dbReference type="Proteomes" id="UP000079169"/>
    </source>
</evidence>
<evidence type="ECO:0000259" key="7">
    <source>
        <dbReference type="PROSITE" id="PS50252"/>
    </source>
</evidence>
<protein>
    <submittedName>
        <fullName evidence="9">T-box transcription factor TBX20-like</fullName>
    </submittedName>
</protein>
<evidence type="ECO:0000256" key="2">
    <source>
        <dbReference type="ARBA" id="ARBA00023125"/>
    </source>
</evidence>
<dbReference type="PANTHER" id="PTHR11267">
    <property type="entry name" value="T-BOX PROTEIN-RELATED"/>
    <property type="match status" value="1"/>
</dbReference>
<dbReference type="GO" id="GO:0000981">
    <property type="term" value="F:DNA-binding transcription factor activity, RNA polymerase II-specific"/>
    <property type="evidence" value="ECO:0007669"/>
    <property type="project" value="TreeGrafter"/>
</dbReference>
<dbReference type="GO" id="GO:0005634">
    <property type="term" value="C:nucleus"/>
    <property type="evidence" value="ECO:0007669"/>
    <property type="project" value="UniProtKB-SubCell"/>
</dbReference>
<feature type="compositionally biased region" description="Basic residues" evidence="6">
    <location>
        <begin position="63"/>
        <end position="75"/>
    </location>
</feature>
<feature type="compositionally biased region" description="Low complexity" evidence="6">
    <location>
        <begin position="543"/>
        <end position="554"/>
    </location>
</feature>
<dbReference type="InterPro" id="IPR036960">
    <property type="entry name" value="T-box_sf"/>
</dbReference>
<evidence type="ECO:0000256" key="4">
    <source>
        <dbReference type="ARBA" id="ARBA00023242"/>
    </source>
</evidence>
<dbReference type="SMART" id="SM00425">
    <property type="entry name" value="TBOX"/>
    <property type="match status" value="1"/>
</dbReference>
<feature type="compositionally biased region" description="Basic and acidic residues" evidence="6">
    <location>
        <begin position="76"/>
        <end position="86"/>
    </location>
</feature>
<evidence type="ECO:0000256" key="6">
    <source>
        <dbReference type="SAM" id="MobiDB-lite"/>
    </source>
</evidence>
<reference evidence="9" key="1">
    <citation type="submission" date="2025-08" db="UniProtKB">
        <authorList>
            <consortium name="RefSeq"/>
        </authorList>
    </citation>
    <scope>IDENTIFICATION</scope>
</reference>
<feature type="region of interest" description="Disordered" evidence="6">
    <location>
        <begin position="503"/>
        <end position="602"/>
    </location>
</feature>
<dbReference type="STRING" id="121845.A0A3Q0JLU2"/>
<dbReference type="Gene3D" id="2.60.40.820">
    <property type="entry name" value="Transcription factor, T-box"/>
    <property type="match status" value="2"/>
</dbReference>
<dbReference type="PROSITE" id="PS50252">
    <property type="entry name" value="TBOX_3"/>
    <property type="match status" value="1"/>
</dbReference>
<sequence length="602" mass="67984">MVVMEENCNHLQRQCSATDFSIAAIMARHDRKHRRSSISNCSSKKDDTELSIATETTPISSYHNHKRRRGSPIRKSQRDRDDRSRSPPEISSSTSGGDDASLDVCQTPPLNPLLQERFNSEELRHVTCHLETKELWDKFNELGTEMIITKTGRLITKSDDQIDPIVSHVPHSNKTSRQCCLFSSSKFSVVCVVWLTLSIVTSYDLVLRCKTPPSNHIRSNPPQPNVFSTRSKQLITKSDDQIDPIVSHVPHSNKTSRQCCLFSSSKFSVVCVVWLTLSIVTSYDLVLRCKTPPSNHIRSNPPQPNVFSTRSSTVLYPDSPFTGDQLRKQVVSFEKVKLTNNEMDKHGHLVLNSMHKYQPRIHLVKRHESTINHPITDLEAEEYKTFIYPESIFTAVTAYQNQLITKLKIDSNPFAKGFRDSSRLTEFERDPMEMMLMEQHFLRTPLRMYSEMDSENNNASNFFTAAMMEKARVQLQLWNSRNQPYDIHSMLMQNGQFAGQRVVPPHLWGNSPPGPWSGNVPPGLLGPPVPLRHNVTPPPPTSTPSSSGSPSPSSEGRLARPPPVFPTNSNQSRFSPYHVIPKGNPDRQSVSPSAPCPGMQRT</sequence>
<keyword evidence="2 5" id="KW-0238">DNA-binding</keyword>
<gene>
    <name evidence="9" type="primary">LOC103524402</name>
</gene>
<dbReference type="PANTHER" id="PTHR11267:SF190">
    <property type="entry name" value="T-BOX TRANSCRIPTION FACTOR TBX20"/>
    <property type="match status" value="1"/>
</dbReference>
<dbReference type="RefSeq" id="XP_026689307.1">
    <property type="nucleotide sequence ID" value="XM_026833506.1"/>
</dbReference>
<feature type="compositionally biased region" description="Polar residues" evidence="6">
    <location>
        <begin position="51"/>
        <end position="62"/>
    </location>
</feature>
<organism evidence="8 9">
    <name type="scientific">Diaphorina citri</name>
    <name type="common">Asian citrus psyllid</name>
    <dbReference type="NCBI Taxonomy" id="121845"/>
    <lineage>
        <taxon>Eukaryota</taxon>
        <taxon>Metazoa</taxon>
        <taxon>Ecdysozoa</taxon>
        <taxon>Arthropoda</taxon>
        <taxon>Hexapoda</taxon>
        <taxon>Insecta</taxon>
        <taxon>Pterygota</taxon>
        <taxon>Neoptera</taxon>
        <taxon>Paraneoptera</taxon>
        <taxon>Hemiptera</taxon>
        <taxon>Sternorrhyncha</taxon>
        <taxon>Psylloidea</taxon>
        <taxon>Psyllidae</taxon>
        <taxon>Diaphorininae</taxon>
        <taxon>Diaphorina</taxon>
    </lineage>
</organism>
<evidence type="ECO:0000256" key="1">
    <source>
        <dbReference type="ARBA" id="ARBA00023015"/>
    </source>
</evidence>
<keyword evidence="3" id="KW-0804">Transcription</keyword>
<dbReference type="GeneID" id="103524402"/>
<dbReference type="InterPro" id="IPR001699">
    <property type="entry name" value="TF_T-box"/>
</dbReference>
<dbReference type="KEGG" id="dci:103524402"/>
<feature type="compositionally biased region" description="Pro residues" evidence="6">
    <location>
        <begin position="524"/>
        <end position="542"/>
    </location>
</feature>
<keyword evidence="4 5" id="KW-0539">Nucleus</keyword>
<dbReference type="Proteomes" id="UP000079169">
    <property type="component" value="Unplaced"/>
</dbReference>
<dbReference type="InterPro" id="IPR008967">
    <property type="entry name" value="p53-like_TF_DNA-bd_sf"/>
</dbReference>
<dbReference type="PaxDb" id="121845-A0A3Q0JLU2"/>
<dbReference type="AlphaFoldDB" id="A0A3Q0JLU2"/>
<accession>A0A3Q0JLU2</accession>
<evidence type="ECO:0000256" key="3">
    <source>
        <dbReference type="ARBA" id="ARBA00023163"/>
    </source>
</evidence>
<comment type="caution">
    <text evidence="5">Lacks conserved residue(s) required for the propagation of feature annotation.</text>
</comment>
<keyword evidence="1" id="KW-0805">Transcription regulation</keyword>
<dbReference type="GO" id="GO:0000785">
    <property type="term" value="C:chromatin"/>
    <property type="evidence" value="ECO:0007669"/>
    <property type="project" value="TreeGrafter"/>
</dbReference>
<feature type="domain" description="T-box" evidence="7">
    <location>
        <begin position="130"/>
        <end position="420"/>
    </location>
</feature>
<evidence type="ECO:0000256" key="5">
    <source>
        <dbReference type="PROSITE-ProRule" id="PRU00201"/>
    </source>
</evidence>
<dbReference type="Pfam" id="PF00907">
    <property type="entry name" value="T-box"/>
    <property type="match status" value="2"/>
</dbReference>
<feature type="region of interest" description="Disordered" evidence="6">
    <location>
        <begin position="31"/>
        <end position="103"/>
    </location>
</feature>
<dbReference type="SUPFAM" id="SSF49417">
    <property type="entry name" value="p53-like transcription factors"/>
    <property type="match status" value="2"/>
</dbReference>
<proteinExistence type="predicted"/>
<name>A0A3Q0JLU2_DIACI</name>
<evidence type="ECO:0000313" key="9">
    <source>
        <dbReference type="RefSeq" id="XP_026689307.1"/>
    </source>
</evidence>
<dbReference type="GO" id="GO:0000978">
    <property type="term" value="F:RNA polymerase II cis-regulatory region sequence-specific DNA binding"/>
    <property type="evidence" value="ECO:0007669"/>
    <property type="project" value="InterPro"/>
</dbReference>
<comment type="subcellular location">
    <subcellularLocation>
        <location evidence="5">Nucleus</location>
    </subcellularLocation>
</comment>
<dbReference type="GO" id="GO:0045893">
    <property type="term" value="P:positive regulation of DNA-templated transcription"/>
    <property type="evidence" value="ECO:0007669"/>
    <property type="project" value="InterPro"/>
</dbReference>
<dbReference type="GO" id="GO:0001708">
    <property type="term" value="P:cell fate specification"/>
    <property type="evidence" value="ECO:0007669"/>
    <property type="project" value="TreeGrafter"/>
</dbReference>
<dbReference type="GO" id="GO:0007507">
    <property type="term" value="P:heart development"/>
    <property type="evidence" value="ECO:0007669"/>
    <property type="project" value="TreeGrafter"/>
</dbReference>